<dbReference type="GO" id="GO:0008168">
    <property type="term" value="F:methyltransferase activity"/>
    <property type="evidence" value="ECO:0007669"/>
    <property type="project" value="UniProtKB-KW"/>
</dbReference>
<comment type="similarity">
    <text evidence="1">Belongs to the methyltransferase superfamily. LaeA methyltransferase family.</text>
</comment>
<dbReference type="EMBL" id="JAGSXJ010000032">
    <property type="protein sequence ID" value="KAH6669185.1"/>
    <property type="molecule type" value="Genomic_DNA"/>
</dbReference>
<name>A0A9P9A4F4_9PEZI</name>
<reference evidence="2" key="1">
    <citation type="journal article" date="2021" name="Nat. Commun.">
        <title>Genetic determinants of endophytism in the Arabidopsis root mycobiome.</title>
        <authorList>
            <person name="Mesny F."/>
            <person name="Miyauchi S."/>
            <person name="Thiergart T."/>
            <person name="Pickel B."/>
            <person name="Atanasova L."/>
            <person name="Karlsson M."/>
            <person name="Huettel B."/>
            <person name="Barry K.W."/>
            <person name="Haridas S."/>
            <person name="Chen C."/>
            <person name="Bauer D."/>
            <person name="Andreopoulos W."/>
            <person name="Pangilinan J."/>
            <person name="LaButti K."/>
            <person name="Riley R."/>
            <person name="Lipzen A."/>
            <person name="Clum A."/>
            <person name="Drula E."/>
            <person name="Henrissat B."/>
            <person name="Kohler A."/>
            <person name="Grigoriev I.V."/>
            <person name="Martin F.M."/>
            <person name="Hacquard S."/>
        </authorList>
    </citation>
    <scope>NUCLEOTIDE SEQUENCE</scope>
    <source>
        <strain evidence="2">MPI-SDFR-AT-0117</strain>
    </source>
</reference>
<dbReference type="SUPFAM" id="SSF53335">
    <property type="entry name" value="S-adenosyl-L-methionine-dependent methyltransferases"/>
    <property type="match status" value="1"/>
</dbReference>
<dbReference type="Pfam" id="PF13489">
    <property type="entry name" value="Methyltransf_23"/>
    <property type="match status" value="1"/>
</dbReference>
<accession>A0A9P9A4F4</accession>
<proteinExistence type="inferred from homology"/>
<keyword evidence="2" id="KW-0808">Transferase</keyword>
<dbReference type="InterPro" id="IPR029063">
    <property type="entry name" value="SAM-dependent_MTases_sf"/>
</dbReference>
<dbReference type="PANTHER" id="PTHR43591:SF10">
    <property type="entry name" value="ABC TRANSMEMBRANE TYPE-1 DOMAIN-CONTAINING PROTEIN-RELATED"/>
    <property type="match status" value="1"/>
</dbReference>
<gene>
    <name evidence="2" type="ORF">F5X68DRAFT_142468</name>
</gene>
<keyword evidence="2" id="KW-0489">Methyltransferase</keyword>
<dbReference type="Proteomes" id="UP000770015">
    <property type="component" value="Unassembled WGS sequence"/>
</dbReference>
<dbReference type="Gene3D" id="3.40.50.150">
    <property type="entry name" value="Vaccinia Virus protein VP39"/>
    <property type="match status" value="1"/>
</dbReference>
<sequence length="334" mass="37481">MKADDDSTRRADSTASVASSILEYRNYRGRNYHAKTHDSKYFVPTDDLSLENFDIMHHFLTLLLDDKLHLAPIKSNATKVLDIGTGTGIWAIDFADEHPDIVVTGTDLSPVQPTWVPPNVSFEIDDCTKEWTWDANSFDFVHIRYLFGAINDWTALFKQAYRALKPGAYLESVESEPTCLSDDGTVADDGKTALGGRFSAMFREAGKVTGNSMVVVTDDLQVQAMKAAGFVDVQVITHKVPMGSWPRDTKLSQIGAFAKMSLESDLTGYSQLIWHEILRWPADEFEVFMMKVRKELKDKNLHPYFQVRYVWGRKPDEAEAKTAEPADAEAAITA</sequence>
<dbReference type="OrthoDB" id="2013972at2759"/>
<dbReference type="AlphaFoldDB" id="A0A9P9A4F4"/>
<protein>
    <submittedName>
        <fullName evidence="2">S-adenosyl-L-methionine-dependent methyltransferase</fullName>
    </submittedName>
</protein>
<organism evidence="2 3">
    <name type="scientific">Plectosphaerella plurivora</name>
    <dbReference type="NCBI Taxonomy" id="936078"/>
    <lineage>
        <taxon>Eukaryota</taxon>
        <taxon>Fungi</taxon>
        <taxon>Dikarya</taxon>
        <taxon>Ascomycota</taxon>
        <taxon>Pezizomycotina</taxon>
        <taxon>Sordariomycetes</taxon>
        <taxon>Hypocreomycetidae</taxon>
        <taxon>Glomerellales</taxon>
        <taxon>Plectosphaerellaceae</taxon>
        <taxon>Plectosphaerella</taxon>
    </lineage>
</organism>
<comment type="caution">
    <text evidence="2">The sequence shown here is derived from an EMBL/GenBank/DDBJ whole genome shotgun (WGS) entry which is preliminary data.</text>
</comment>
<evidence type="ECO:0000313" key="3">
    <source>
        <dbReference type="Proteomes" id="UP000770015"/>
    </source>
</evidence>
<evidence type="ECO:0000256" key="1">
    <source>
        <dbReference type="ARBA" id="ARBA00038158"/>
    </source>
</evidence>
<dbReference type="CDD" id="cd02440">
    <property type="entry name" value="AdoMet_MTases"/>
    <property type="match status" value="1"/>
</dbReference>
<dbReference type="PANTHER" id="PTHR43591">
    <property type="entry name" value="METHYLTRANSFERASE"/>
    <property type="match status" value="1"/>
</dbReference>
<evidence type="ECO:0000313" key="2">
    <source>
        <dbReference type="EMBL" id="KAH6669185.1"/>
    </source>
</evidence>
<keyword evidence="3" id="KW-1185">Reference proteome</keyword>
<dbReference type="GO" id="GO:0032259">
    <property type="term" value="P:methylation"/>
    <property type="evidence" value="ECO:0007669"/>
    <property type="project" value="UniProtKB-KW"/>
</dbReference>